<dbReference type="InterPro" id="IPR050951">
    <property type="entry name" value="Retrovirus_Pol_polyprotein"/>
</dbReference>
<protein>
    <recommendedName>
        <fullName evidence="1">Reverse transcriptase domain-containing protein</fullName>
    </recommendedName>
</protein>
<dbReference type="Pfam" id="PF00078">
    <property type="entry name" value="RVT_1"/>
    <property type="match status" value="1"/>
</dbReference>
<evidence type="ECO:0000313" key="3">
    <source>
        <dbReference type="Proteomes" id="UP000887567"/>
    </source>
</evidence>
<feature type="domain" description="Reverse transcriptase" evidence="1">
    <location>
        <begin position="153"/>
        <end position="330"/>
    </location>
</feature>
<dbReference type="AlphaFoldDB" id="A0A913WQ43"/>
<reference evidence="2" key="1">
    <citation type="submission" date="2022-11" db="UniProtKB">
        <authorList>
            <consortium name="EnsemblMetazoa"/>
        </authorList>
    </citation>
    <scope>IDENTIFICATION</scope>
</reference>
<dbReference type="GeneID" id="110231697"/>
<evidence type="ECO:0000259" key="1">
    <source>
        <dbReference type="PROSITE" id="PS50878"/>
    </source>
</evidence>
<accession>A0A913WQ43</accession>
<dbReference type="PANTHER" id="PTHR37984:SF7">
    <property type="entry name" value="INTEGRASE CATALYTIC DOMAIN-CONTAINING PROTEIN"/>
    <property type="match status" value="1"/>
</dbReference>
<dbReference type="PROSITE" id="PS50878">
    <property type="entry name" value="RT_POL"/>
    <property type="match status" value="1"/>
</dbReference>
<sequence>MTVDNLGRKFARQVTVPCRRRICNIQKTNTRLTAYGGAQVPVRGKCYMNIEYNNKRVNGKFYIVEIDNAKPLIGLQTSRDLNLISINKVCEIQHTKTSLLDQYQDVFKGVGLVSGEYHIELKSDAKPTIHPPRNTALSLMPRLKETLENLTKSGIISKVDRATDWVNSLVIIEKRDGSLRLCLDPKELNQAIKREYYNPPTAEEISSRLSGMELFTVIDMTSCYWHKKLDEASSYLCTFNTPFGRYKFNRMPFGICSASDVAQKMVDDNFSDIPGVLAVYDDIIIAAKDGEEHDKTLIKVLNRARERNIRFNKEKMQLRVKEVKYLGNIISANGFSPDPEKIEAILDMPKATKQARFTTAP</sequence>
<dbReference type="Gene3D" id="3.10.10.10">
    <property type="entry name" value="HIV Type 1 Reverse Transcriptase, subunit A, domain 1"/>
    <property type="match status" value="1"/>
</dbReference>
<keyword evidence="3" id="KW-1185">Reference proteome</keyword>
<dbReference type="RefSeq" id="XP_020892402.1">
    <property type="nucleotide sequence ID" value="XM_021036743.2"/>
</dbReference>
<evidence type="ECO:0000313" key="2">
    <source>
        <dbReference type="EnsemblMetazoa" id="XP_020892402.1"/>
    </source>
</evidence>
<dbReference type="Proteomes" id="UP000887567">
    <property type="component" value="Unplaced"/>
</dbReference>
<organism evidence="2 3">
    <name type="scientific">Exaiptasia diaphana</name>
    <name type="common">Tropical sea anemone</name>
    <name type="synonym">Aiptasia pulchella</name>
    <dbReference type="NCBI Taxonomy" id="2652724"/>
    <lineage>
        <taxon>Eukaryota</taxon>
        <taxon>Metazoa</taxon>
        <taxon>Cnidaria</taxon>
        <taxon>Anthozoa</taxon>
        <taxon>Hexacorallia</taxon>
        <taxon>Actiniaria</taxon>
        <taxon>Aiptasiidae</taxon>
        <taxon>Exaiptasia</taxon>
    </lineage>
</organism>
<dbReference type="InterPro" id="IPR043502">
    <property type="entry name" value="DNA/RNA_pol_sf"/>
</dbReference>
<dbReference type="SUPFAM" id="SSF56672">
    <property type="entry name" value="DNA/RNA polymerases"/>
    <property type="match status" value="1"/>
</dbReference>
<dbReference type="OrthoDB" id="5986544at2759"/>
<dbReference type="KEGG" id="epa:110231697"/>
<dbReference type="InterPro" id="IPR043128">
    <property type="entry name" value="Rev_trsase/Diguanyl_cyclase"/>
</dbReference>
<dbReference type="PANTHER" id="PTHR37984">
    <property type="entry name" value="PROTEIN CBG26694"/>
    <property type="match status" value="1"/>
</dbReference>
<dbReference type="EnsemblMetazoa" id="XM_021036743.2">
    <property type="protein sequence ID" value="XP_020892402.1"/>
    <property type="gene ID" value="LOC110231697"/>
</dbReference>
<dbReference type="Gene3D" id="3.30.70.270">
    <property type="match status" value="1"/>
</dbReference>
<dbReference type="OMA" id="PAHESEW"/>
<dbReference type="InterPro" id="IPR000477">
    <property type="entry name" value="RT_dom"/>
</dbReference>
<dbReference type="CDD" id="cd01647">
    <property type="entry name" value="RT_LTR"/>
    <property type="match status" value="1"/>
</dbReference>
<proteinExistence type="predicted"/>
<name>A0A913WQ43_EXADI</name>